<reference evidence="3" key="1">
    <citation type="submission" date="2016-10" db="EMBL/GenBank/DDBJ databases">
        <authorList>
            <person name="Varghese N."/>
            <person name="Submissions S."/>
        </authorList>
    </citation>
    <scope>NUCLEOTIDE SEQUENCE [LARGE SCALE GENOMIC DNA]</scope>
    <source>
        <strain evidence="3">SLH 33</strain>
    </source>
</reference>
<sequence length="142" mass="16328">MYVNNYFSKLGTAFEGYMTMTEEKKNPEGKVTKKLKIEIRKPEDFKQVYAIGALGGHSPYDFRIGFYNDSPKGFDKSSNSQVVQRSIETEVILSPLAALELSHWLEQHIRDYEAMFGPITRVQKQPPKMKQPEDTSEIQGYI</sequence>
<dbReference type="STRING" id="1353158.SAMN04488587_1540"/>
<dbReference type="EMBL" id="FOHQ01000004">
    <property type="protein sequence ID" value="SES91331.1"/>
    <property type="molecule type" value="Genomic_DNA"/>
</dbReference>
<protein>
    <recommendedName>
        <fullName evidence="4">DUF3467 domain-containing protein</fullName>
    </recommendedName>
</protein>
<evidence type="ECO:0008006" key="4">
    <source>
        <dbReference type="Google" id="ProtNLM"/>
    </source>
</evidence>
<dbReference type="InterPro" id="IPR021857">
    <property type="entry name" value="DUF3467"/>
</dbReference>
<organism evidence="2 3">
    <name type="scientific">Methanococcoides vulcani</name>
    <dbReference type="NCBI Taxonomy" id="1353158"/>
    <lineage>
        <taxon>Archaea</taxon>
        <taxon>Methanobacteriati</taxon>
        <taxon>Methanobacteriota</taxon>
        <taxon>Stenosarchaea group</taxon>
        <taxon>Methanomicrobia</taxon>
        <taxon>Methanosarcinales</taxon>
        <taxon>Methanosarcinaceae</taxon>
        <taxon>Methanococcoides</taxon>
    </lineage>
</organism>
<evidence type="ECO:0000313" key="2">
    <source>
        <dbReference type="EMBL" id="SES91331.1"/>
    </source>
</evidence>
<accession>A0A1I0AAT8</accession>
<dbReference type="Proteomes" id="UP000243338">
    <property type="component" value="Unassembled WGS sequence"/>
</dbReference>
<evidence type="ECO:0000256" key="1">
    <source>
        <dbReference type="SAM" id="MobiDB-lite"/>
    </source>
</evidence>
<dbReference type="AlphaFoldDB" id="A0A1I0AAT8"/>
<dbReference type="Pfam" id="PF11950">
    <property type="entry name" value="DUF3467"/>
    <property type="match status" value="1"/>
</dbReference>
<feature type="region of interest" description="Disordered" evidence="1">
    <location>
        <begin position="123"/>
        <end position="142"/>
    </location>
</feature>
<proteinExistence type="predicted"/>
<name>A0A1I0AAT8_9EURY</name>
<keyword evidence="3" id="KW-1185">Reference proteome</keyword>
<gene>
    <name evidence="2" type="ORF">SAMN04488587_1540</name>
</gene>
<evidence type="ECO:0000313" key="3">
    <source>
        <dbReference type="Proteomes" id="UP000243338"/>
    </source>
</evidence>